<protein>
    <submittedName>
        <fullName evidence="2">Uncharacterized protein</fullName>
    </submittedName>
</protein>
<feature type="region of interest" description="Disordered" evidence="1">
    <location>
        <begin position="45"/>
        <end position="68"/>
    </location>
</feature>
<feature type="compositionally biased region" description="Basic and acidic residues" evidence="1">
    <location>
        <begin position="45"/>
        <end position="57"/>
    </location>
</feature>
<dbReference type="Proteomes" id="UP001500192">
    <property type="component" value="Unassembled WGS sequence"/>
</dbReference>
<evidence type="ECO:0000256" key="1">
    <source>
        <dbReference type="SAM" id="MobiDB-lite"/>
    </source>
</evidence>
<gene>
    <name evidence="2" type="ORF">GCM10023214_58780</name>
</gene>
<dbReference type="EMBL" id="BAABIB010000116">
    <property type="protein sequence ID" value="GAA4659389.1"/>
    <property type="molecule type" value="Genomic_DNA"/>
</dbReference>
<organism evidence="2 3">
    <name type="scientific">Amycolatopsis dongchuanensis</name>
    <dbReference type="NCBI Taxonomy" id="1070866"/>
    <lineage>
        <taxon>Bacteria</taxon>
        <taxon>Bacillati</taxon>
        <taxon>Actinomycetota</taxon>
        <taxon>Actinomycetes</taxon>
        <taxon>Pseudonocardiales</taxon>
        <taxon>Pseudonocardiaceae</taxon>
        <taxon>Amycolatopsis</taxon>
    </lineage>
</organism>
<proteinExistence type="predicted"/>
<evidence type="ECO:0000313" key="3">
    <source>
        <dbReference type="Proteomes" id="UP001500192"/>
    </source>
</evidence>
<evidence type="ECO:0000313" key="2">
    <source>
        <dbReference type="EMBL" id="GAA4659389.1"/>
    </source>
</evidence>
<sequence>MWTITVGNERHSGLGGLGPVHSHHDRASRMRLTATDHGAVCVNRDDAGDRTHQHAAEPTDATGTQRHHECVGRSRYELARRRSDLQFRLDPGPRRRLARLHLRQVQPVVALLDGGFGQAVPAARGDARAQRRQVAGVEQVHRNVAARPLSRRPCDCAGRGSRSADADEDRALCCCLTHAGQSGATFRVPAGSGVTGGGDQGPYRNLPPRAAPSVPR</sequence>
<keyword evidence="3" id="KW-1185">Reference proteome</keyword>
<feature type="region of interest" description="Disordered" evidence="1">
    <location>
        <begin position="185"/>
        <end position="216"/>
    </location>
</feature>
<reference evidence="3" key="1">
    <citation type="journal article" date="2019" name="Int. J. Syst. Evol. Microbiol.">
        <title>The Global Catalogue of Microorganisms (GCM) 10K type strain sequencing project: providing services to taxonomists for standard genome sequencing and annotation.</title>
        <authorList>
            <consortium name="The Broad Institute Genomics Platform"/>
            <consortium name="The Broad Institute Genome Sequencing Center for Infectious Disease"/>
            <person name="Wu L."/>
            <person name="Ma J."/>
        </authorList>
    </citation>
    <scope>NUCLEOTIDE SEQUENCE [LARGE SCALE GENOMIC DNA]</scope>
    <source>
        <strain evidence="3">JCM 18054</strain>
    </source>
</reference>
<comment type="caution">
    <text evidence="2">The sequence shown here is derived from an EMBL/GenBank/DDBJ whole genome shotgun (WGS) entry which is preliminary data.</text>
</comment>
<name>A0ABP8VCV1_9PSEU</name>
<accession>A0ABP8VCV1</accession>